<accession>J4KSI4</accession>
<dbReference type="EMBL" id="JH611188">
    <property type="protein sequence ID" value="EJP72759.1"/>
    <property type="molecule type" value="Genomic_DNA"/>
</dbReference>
<dbReference type="HOGENOM" id="CLU_2345043_0_0_6"/>
<evidence type="ECO:0000313" key="2">
    <source>
        <dbReference type="Proteomes" id="UP000010116"/>
    </source>
</evidence>
<gene>
    <name evidence="1" type="ORF">NT02SARS_1634</name>
</gene>
<protein>
    <submittedName>
        <fullName evidence="1">Uncharacterized protein</fullName>
    </submittedName>
</protein>
<reference evidence="1 2" key="1">
    <citation type="journal article" date="2012" name="ISME J.">
        <title>Genomic insights to SAR86, an abundant and uncultivated marine bacterial lineage.</title>
        <authorList>
            <person name="Dupont C.L."/>
            <person name="Rusch D.B."/>
            <person name="Yooseph S."/>
            <person name="Lombardo M.J."/>
            <person name="Richter R.A."/>
            <person name="Valas R."/>
            <person name="Novotny M."/>
            <person name="Yee-Greenbaum J."/>
            <person name="Selengut J.D."/>
            <person name="Haft D.H."/>
            <person name="Halpern A.L."/>
            <person name="Lasken R.S."/>
            <person name="Nealson K."/>
            <person name="Friedman R."/>
            <person name="Venter J.C."/>
        </authorList>
    </citation>
    <scope>NUCLEOTIDE SEQUENCE [LARGE SCALE GENOMIC DNA]</scope>
</reference>
<name>J4KSI4_9GAMM</name>
<evidence type="ECO:0000313" key="1">
    <source>
        <dbReference type="EMBL" id="EJP72759.1"/>
    </source>
</evidence>
<proteinExistence type="predicted"/>
<dbReference type="Proteomes" id="UP000010116">
    <property type="component" value="Unassembled WGS sequence"/>
</dbReference>
<sequence length="97" mass="11596">MNNKNKQYKIEKGVLLFTQPRSPYFYGKLRVNGRYITKSFAPIEDYDAALEMLYKWREEIFGENKNKFHIGPSSNSTNYRDEYLSHKNLITIFSFLK</sequence>
<dbReference type="AlphaFoldDB" id="J4KSI4"/>
<organism evidence="1 2">
    <name type="scientific">SAR86 cluster bacterium SAR86B</name>
    <dbReference type="NCBI Taxonomy" id="1123867"/>
    <lineage>
        <taxon>Bacteria</taxon>
        <taxon>Pseudomonadati</taxon>
        <taxon>Pseudomonadota</taxon>
        <taxon>Gammaproteobacteria</taxon>
        <taxon>SAR86 cluster</taxon>
    </lineage>
</organism>